<dbReference type="Pfam" id="PF16916">
    <property type="entry name" value="ZT_dimer"/>
    <property type="match status" value="1"/>
</dbReference>
<dbReference type="SUPFAM" id="SSF161111">
    <property type="entry name" value="Cation efflux protein transmembrane domain-like"/>
    <property type="match status" value="1"/>
</dbReference>
<evidence type="ECO:0000313" key="14">
    <source>
        <dbReference type="Proteomes" id="UP001144205"/>
    </source>
</evidence>
<dbReference type="InterPro" id="IPR050681">
    <property type="entry name" value="CDF/SLC30A"/>
</dbReference>
<keyword evidence="6 10" id="KW-1133">Transmembrane helix</keyword>
<dbReference type="InterPro" id="IPR002524">
    <property type="entry name" value="Cation_efflux"/>
</dbReference>
<comment type="caution">
    <text evidence="13">The sequence shown here is derived from an EMBL/GenBank/DDBJ whole genome shotgun (WGS) entry which is preliminary data.</text>
</comment>
<keyword evidence="7" id="KW-0406">Ion transport</keyword>
<organism evidence="13 14">
    <name type="scientific">Sinisalibacter aestuarii</name>
    <dbReference type="NCBI Taxonomy" id="2949426"/>
    <lineage>
        <taxon>Bacteria</taxon>
        <taxon>Pseudomonadati</taxon>
        <taxon>Pseudomonadota</taxon>
        <taxon>Alphaproteobacteria</taxon>
        <taxon>Rhodobacterales</taxon>
        <taxon>Roseobacteraceae</taxon>
        <taxon>Sinisalibacter</taxon>
    </lineage>
</organism>
<keyword evidence="5" id="KW-0862">Zinc</keyword>
<dbReference type="InterPro" id="IPR058533">
    <property type="entry name" value="Cation_efflux_TM"/>
</dbReference>
<dbReference type="Gene3D" id="1.20.1510.10">
    <property type="entry name" value="Cation efflux protein transmembrane domain"/>
    <property type="match status" value="1"/>
</dbReference>
<feature type="domain" description="Cation efflux protein transmembrane" evidence="11">
    <location>
        <begin position="29"/>
        <end position="218"/>
    </location>
</feature>
<keyword evidence="4 10" id="KW-0812">Transmembrane</keyword>
<evidence type="ECO:0000256" key="5">
    <source>
        <dbReference type="ARBA" id="ARBA00022906"/>
    </source>
</evidence>
<reference evidence="13" key="1">
    <citation type="journal article" date="2023" name="Int. J. Syst. Evol. Microbiol.">
        <title>Sinisalibacter aestuarii sp. nov., isolated from estuarine sediment of the Arakawa River.</title>
        <authorList>
            <person name="Arafat S.T."/>
            <person name="Hirano S."/>
            <person name="Sato A."/>
            <person name="Takeuchi K."/>
            <person name="Yasuda T."/>
            <person name="Terahara T."/>
            <person name="Hamada M."/>
            <person name="Kobayashi T."/>
        </authorList>
    </citation>
    <scope>NUCLEOTIDE SEQUENCE</scope>
    <source>
        <strain evidence="13">B-399</strain>
    </source>
</reference>
<accession>A0ABQ5LVY2</accession>
<comment type="similarity">
    <text evidence="2">Belongs to the cation diffusion facilitator (CDF) transporter (TC 2.A.4) family. SLC30A subfamily.</text>
</comment>
<dbReference type="InterPro" id="IPR027469">
    <property type="entry name" value="Cation_efflux_TMD_sf"/>
</dbReference>
<dbReference type="RefSeq" id="WP_281842290.1">
    <property type="nucleotide sequence ID" value="NZ_BROH01000005.1"/>
</dbReference>
<feature type="compositionally biased region" description="Basic residues" evidence="9">
    <location>
        <begin position="8"/>
        <end position="17"/>
    </location>
</feature>
<evidence type="ECO:0000259" key="11">
    <source>
        <dbReference type="Pfam" id="PF01545"/>
    </source>
</evidence>
<dbReference type="Proteomes" id="UP001144205">
    <property type="component" value="Unassembled WGS sequence"/>
</dbReference>
<keyword evidence="14" id="KW-1185">Reference proteome</keyword>
<dbReference type="InterPro" id="IPR027470">
    <property type="entry name" value="Cation_efflux_CTD"/>
</dbReference>
<dbReference type="SUPFAM" id="SSF160240">
    <property type="entry name" value="Cation efflux protein cytoplasmic domain-like"/>
    <property type="match status" value="1"/>
</dbReference>
<dbReference type="InterPro" id="IPR036837">
    <property type="entry name" value="Cation_efflux_CTD_sf"/>
</dbReference>
<feature type="transmembrane region" description="Helical" evidence="10">
    <location>
        <begin position="94"/>
        <end position="113"/>
    </location>
</feature>
<comment type="subcellular location">
    <subcellularLocation>
        <location evidence="1">Membrane</location>
        <topology evidence="1">Multi-pass membrane protein</topology>
    </subcellularLocation>
</comment>
<evidence type="ECO:0000256" key="10">
    <source>
        <dbReference type="SAM" id="Phobius"/>
    </source>
</evidence>
<evidence type="ECO:0000256" key="9">
    <source>
        <dbReference type="SAM" id="MobiDB-lite"/>
    </source>
</evidence>
<protein>
    <submittedName>
        <fullName evidence="13">Cation efflux system protein</fullName>
    </submittedName>
</protein>
<feature type="transmembrane region" description="Helical" evidence="10">
    <location>
        <begin position="193"/>
        <end position="214"/>
    </location>
</feature>
<evidence type="ECO:0000313" key="13">
    <source>
        <dbReference type="EMBL" id="GKY88252.1"/>
    </source>
</evidence>
<dbReference type="EMBL" id="BROH01000005">
    <property type="protein sequence ID" value="GKY88252.1"/>
    <property type="molecule type" value="Genomic_DNA"/>
</dbReference>
<evidence type="ECO:0000259" key="12">
    <source>
        <dbReference type="Pfam" id="PF16916"/>
    </source>
</evidence>
<evidence type="ECO:0000256" key="3">
    <source>
        <dbReference type="ARBA" id="ARBA00022448"/>
    </source>
</evidence>
<dbReference type="PANTHER" id="PTHR11562:SF17">
    <property type="entry name" value="RE54080P-RELATED"/>
    <property type="match status" value="1"/>
</dbReference>
<keyword evidence="8 10" id="KW-0472">Membrane</keyword>
<proteinExistence type="inferred from homology"/>
<dbReference type="PANTHER" id="PTHR11562">
    <property type="entry name" value="CATION EFFLUX PROTEIN/ ZINC TRANSPORTER"/>
    <property type="match status" value="1"/>
</dbReference>
<evidence type="ECO:0000256" key="4">
    <source>
        <dbReference type="ARBA" id="ARBA00022692"/>
    </source>
</evidence>
<evidence type="ECO:0000256" key="6">
    <source>
        <dbReference type="ARBA" id="ARBA00022989"/>
    </source>
</evidence>
<evidence type="ECO:0000256" key="2">
    <source>
        <dbReference type="ARBA" id="ARBA00008873"/>
    </source>
</evidence>
<keyword evidence="3" id="KW-0813">Transport</keyword>
<feature type="domain" description="Cation efflux protein cytoplasmic" evidence="12">
    <location>
        <begin position="222"/>
        <end position="297"/>
    </location>
</feature>
<name>A0ABQ5LVY2_9RHOB</name>
<gene>
    <name evidence="13" type="primary">czcD_1</name>
    <name evidence="13" type="ORF">STA1M1_21210</name>
</gene>
<feature type="transmembrane region" description="Helical" evidence="10">
    <location>
        <begin position="125"/>
        <end position="149"/>
    </location>
</feature>
<dbReference type="Pfam" id="PF01545">
    <property type="entry name" value="Cation_efflux"/>
    <property type="match status" value="1"/>
</dbReference>
<feature type="transmembrane region" description="Helical" evidence="10">
    <location>
        <begin position="161"/>
        <end position="187"/>
    </location>
</feature>
<evidence type="ECO:0000256" key="7">
    <source>
        <dbReference type="ARBA" id="ARBA00023065"/>
    </source>
</evidence>
<keyword evidence="5" id="KW-0864">Zinc transport</keyword>
<evidence type="ECO:0000256" key="8">
    <source>
        <dbReference type="ARBA" id="ARBA00023136"/>
    </source>
</evidence>
<dbReference type="NCBIfam" id="TIGR01297">
    <property type="entry name" value="CDF"/>
    <property type="match status" value="1"/>
</dbReference>
<feature type="region of interest" description="Disordered" evidence="9">
    <location>
        <begin position="1"/>
        <end position="21"/>
    </location>
</feature>
<evidence type="ECO:0000256" key="1">
    <source>
        <dbReference type="ARBA" id="ARBA00004141"/>
    </source>
</evidence>
<sequence length="313" mass="33287">MPHDHHHDHGHGHHHHHVSPEAGDRAVGAAVGVNLALTVAEIVGGLLSGSVALIADGIHNLSDAASLAIAWAARKIARRPTDATMTFGYKRAELVAALINYTTLIVIGLWLIWEAVDRFLHPAEIVGGLVIAVAVLALAVDLVTALLTWRLSKESLNIRAAFLHNLADALGSVAVIAVGLVVLLFGWRFADPVVTLGIALYILWMALTEIRAVIRILMLGSPPEIDPKAVLAAMETVDGVTGVHHLHLWQISEHVTSLEAHVVTDADDLAGLRGVKAALRAMLAERFDISHVTLDTETPADDCADARHAIGAA</sequence>